<reference evidence="2 4" key="2">
    <citation type="submission" date="2018-06" db="EMBL/GenBank/DDBJ databases">
        <authorList>
            <consortium name="Pathogen Informatics"/>
            <person name="Doyle S."/>
        </authorList>
    </citation>
    <scope>NUCLEOTIDE SEQUENCE [LARGE SCALE GENOMIC DNA]</scope>
    <source>
        <strain evidence="2 4">NCTC13560</strain>
    </source>
</reference>
<organism evidence="2 4">
    <name type="scientific">Chryseobacterium indoltheticum</name>
    <dbReference type="NCBI Taxonomy" id="254"/>
    <lineage>
        <taxon>Bacteria</taxon>
        <taxon>Pseudomonadati</taxon>
        <taxon>Bacteroidota</taxon>
        <taxon>Flavobacteriia</taxon>
        <taxon>Flavobacteriales</taxon>
        <taxon>Weeksellaceae</taxon>
        <taxon>Chryseobacterium group</taxon>
        <taxon>Chryseobacterium</taxon>
    </lineage>
</organism>
<dbReference type="EMBL" id="FTMF01000015">
    <property type="protein sequence ID" value="SIR24735.1"/>
    <property type="molecule type" value="Genomic_DNA"/>
</dbReference>
<reference evidence="1 3" key="1">
    <citation type="submission" date="2017-01" db="EMBL/GenBank/DDBJ databases">
        <authorList>
            <person name="Varghese N."/>
            <person name="Submissions S."/>
        </authorList>
    </citation>
    <scope>NUCLEOTIDE SEQUENCE [LARGE SCALE GENOMIC DNA]</scope>
    <source>
        <strain evidence="1 3">ATCC 27950</strain>
    </source>
</reference>
<dbReference type="AlphaFoldDB" id="A0A381FA75"/>
<accession>A0A381FA75</accession>
<sequence length="101" mass="11820">MENTLEKTPDLKMYDQVTEKFVEYMKKELEANFQKGDRNGQGGWLEVKDNKFWISELYYHVGKLQSAMMSNDIHRIEENCADIANLALMTLDVKIDLLKSE</sequence>
<dbReference type="RefSeq" id="WP_076562360.1">
    <property type="nucleotide sequence ID" value="NZ_CP033929.1"/>
</dbReference>
<dbReference type="OrthoDB" id="9890361at2"/>
<dbReference type="Proteomes" id="UP000255231">
    <property type="component" value="Unassembled WGS sequence"/>
</dbReference>
<gene>
    <name evidence="2" type="ORF">NCTC13560_02043</name>
    <name evidence="1" type="ORF">SAMN05421682_115108</name>
</gene>
<dbReference type="KEGG" id="cil:EG358_07190"/>
<dbReference type="GeneID" id="303673478"/>
<name>A0A381FA75_9FLAO</name>
<proteinExistence type="predicted"/>
<dbReference type="Proteomes" id="UP000185725">
    <property type="component" value="Unassembled WGS sequence"/>
</dbReference>
<evidence type="ECO:0000313" key="3">
    <source>
        <dbReference type="Proteomes" id="UP000185725"/>
    </source>
</evidence>
<evidence type="ECO:0000313" key="2">
    <source>
        <dbReference type="EMBL" id="SUX43481.1"/>
    </source>
</evidence>
<dbReference type="EMBL" id="UFVS01000001">
    <property type="protein sequence ID" value="SUX43481.1"/>
    <property type="molecule type" value="Genomic_DNA"/>
</dbReference>
<keyword evidence="3" id="KW-1185">Reference proteome</keyword>
<evidence type="ECO:0000313" key="1">
    <source>
        <dbReference type="EMBL" id="SIR24735.1"/>
    </source>
</evidence>
<protein>
    <submittedName>
        <fullName evidence="2">Uncharacterized protein</fullName>
    </submittedName>
</protein>
<evidence type="ECO:0000313" key="4">
    <source>
        <dbReference type="Proteomes" id="UP000255231"/>
    </source>
</evidence>